<evidence type="ECO:0000256" key="1">
    <source>
        <dbReference type="SAM" id="MobiDB-lite"/>
    </source>
</evidence>
<evidence type="ECO:0000256" key="2">
    <source>
        <dbReference type="SAM" id="SignalP"/>
    </source>
</evidence>
<protein>
    <submittedName>
        <fullName evidence="3">Lipoprotein</fullName>
    </submittedName>
</protein>
<sequence>MNRPPRRTASARHRSSRVLGSALAAGVLLATAACSSDESGGTGASASPSAKESPGASPSVRTLSQSEAQAALITNSDLGSQWTTSKGAAAWRDTLLKSKVDQQSFVTDKGNAADCQKLLDGLYAENLLGAPTGAHANTGFDDSDNDGQMRYQVAAYGQSGVDANLKWLGTLPDKCDQFTAVDAKGGKQTVQVIEMSLPGVADARQGLQITMNGSMEGEPTTLTLDYAAVRVGDSALSLTNGGLQGAESNSTTQAVQAGASRLSDVLAGKSPAPTQG</sequence>
<organism evidence="3 4">
    <name type="scientific">Streptomyces siamensis</name>
    <dbReference type="NCBI Taxonomy" id="1274986"/>
    <lineage>
        <taxon>Bacteria</taxon>
        <taxon>Bacillati</taxon>
        <taxon>Actinomycetota</taxon>
        <taxon>Actinomycetes</taxon>
        <taxon>Kitasatosporales</taxon>
        <taxon>Streptomycetaceae</taxon>
        <taxon>Streptomyces</taxon>
    </lineage>
</organism>
<dbReference type="Proteomes" id="UP001501759">
    <property type="component" value="Unassembled WGS sequence"/>
</dbReference>
<keyword evidence="3" id="KW-0449">Lipoprotein</keyword>
<reference evidence="4" key="1">
    <citation type="journal article" date="2019" name="Int. J. Syst. Evol. Microbiol.">
        <title>The Global Catalogue of Microorganisms (GCM) 10K type strain sequencing project: providing services to taxonomists for standard genome sequencing and annotation.</title>
        <authorList>
            <consortium name="The Broad Institute Genomics Platform"/>
            <consortium name="The Broad Institute Genome Sequencing Center for Infectious Disease"/>
            <person name="Wu L."/>
            <person name="Ma J."/>
        </authorList>
    </citation>
    <scope>NUCLEOTIDE SEQUENCE [LARGE SCALE GENOMIC DNA]</scope>
    <source>
        <strain evidence="4">JCM 18409</strain>
    </source>
</reference>
<feature type="chain" id="PRO_5046376303" evidence="2">
    <location>
        <begin position="33"/>
        <end position="276"/>
    </location>
</feature>
<name>A0ABP9ID47_9ACTN</name>
<keyword evidence="4" id="KW-1185">Reference proteome</keyword>
<accession>A0ABP9ID47</accession>
<evidence type="ECO:0000313" key="4">
    <source>
        <dbReference type="Proteomes" id="UP001501759"/>
    </source>
</evidence>
<feature type="region of interest" description="Disordered" evidence="1">
    <location>
        <begin position="35"/>
        <end position="65"/>
    </location>
</feature>
<gene>
    <name evidence="3" type="ORF">GCM10023335_02880</name>
</gene>
<comment type="caution">
    <text evidence="3">The sequence shown here is derived from an EMBL/GenBank/DDBJ whole genome shotgun (WGS) entry which is preliminary data.</text>
</comment>
<proteinExistence type="predicted"/>
<feature type="signal peptide" evidence="2">
    <location>
        <begin position="1"/>
        <end position="32"/>
    </location>
</feature>
<evidence type="ECO:0000313" key="3">
    <source>
        <dbReference type="EMBL" id="GAA4994369.1"/>
    </source>
</evidence>
<dbReference type="PROSITE" id="PS51257">
    <property type="entry name" value="PROKAR_LIPOPROTEIN"/>
    <property type="match status" value="1"/>
</dbReference>
<feature type="region of interest" description="Disordered" evidence="1">
    <location>
        <begin position="240"/>
        <end position="276"/>
    </location>
</feature>
<feature type="compositionally biased region" description="Polar residues" evidence="1">
    <location>
        <begin position="240"/>
        <end position="255"/>
    </location>
</feature>
<dbReference type="RefSeq" id="WP_345639954.1">
    <property type="nucleotide sequence ID" value="NZ_BAABKB010000001.1"/>
</dbReference>
<dbReference type="EMBL" id="BAABKB010000001">
    <property type="protein sequence ID" value="GAA4994369.1"/>
    <property type="molecule type" value="Genomic_DNA"/>
</dbReference>
<keyword evidence="2" id="KW-0732">Signal</keyword>